<sequence>MRRINEESLDSPFHPDGIIKPIKSTLIPKQKLCNGVSAESPTYFQLKYTNVLDQKSRTQELFKGYKTQDKNDYKLVYHPSQVPQLKKSFNYKDYNTDKNSKVFDYASIRPSETIDLLADKRPEFKSKSLYYKKYHERLNGGGFGITRGIFTIESNNKHKFVSKTMGKMLNLSLSLPKIPSSPKKPLEPTLSHKISIKRPAKFSIKSRKASLAECFSSEKSQSYPILIPYQSSKSIKYNN</sequence>
<evidence type="ECO:0000313" key="2">
    <source>
        <dbReference type="Proteomes" id="UP000187209"/>
    </source>
</evidence>
<evidence type="ECO:0000313" key="1">
    <source>
        <dbReference type="EMBL" id="OMJ65709.1"/>
    </source>
</evidence>
<dbReference type="Proteomes" id="UP000187209">
    <property type="component" value="Unassembled WGS sequence"/>
</dbReference>
<dbReference type="OrthoDB" id="322883at2759"/>
<gene>
    <name evidence="1" type="ORF">SteCoe_37750</name>
</gene>
<dbReference type="EMBL" id="MPUH01001984">
    <property type="protein sequence ID" value="OMJ65709.1"/>
    <property type="molecule type" value="Genomic_DNA"/>
</dbReference>
<protein>
    <submittedName>
        <fullName evidence="1">Uncharacterized protein</fullName>
    </submittedName>
</protein>
<keyword evidence="2" id="KW-1185">Reference proteome</keyword>
<dbReference type="AlphaFoldDB" id="A0A1R2AMG7"/>
<proteinExistence type="predicted"/>
<accession>A0A1R2AMG7</accession>
<comment type="caution">
    <text evidence="1">The sequence shown here is derived from an EMBL/GenBank/DDBJ whole genome shotgun (WGS) entry which is preliminary data.</text>
</comment>
<organism evidence="1 2">
    <name type="scientific">Stentor coeruleus</name>
    <dbReference type="NCBI Taxonomy" id="5963"/>
    <lineage>
        <taxon>Eukaryota</taxon>
        <taxon>Sar</taxon>
        <taxon>Alveolata</taxon>
        <taxon>Ciliophora</taxon>
        <taxon>Postciliodesmatophora</taxon>
        <taxon>Heterotrichea</taxon>
        <taxon>Heterotrichida</taxon>
        <taxon>Stentoridae</taxon>
        <taxon>Stentor</taxon>
    </lineage>
</organism>
<reference evidence="1 2" key="1">
    <citation type="submission" date="2016-11" db="EMBL/GenBank/DDBJ databases">
        <title>The macronuclear genome of Stentor coeruleus: a giant cell with tiny introns.</title>
        <authorList>
            <person name="Slabodnick M."/>
            <person name="Ruby J.G."/>
            <person name="Reiff S.B."/>
            <person name="Swart E.C."/>
            <person name="Gosai S."/>
            <person name="Prabakaran S."/>
            <person name="Witkowska E."/>
            <person name="Larue G.E."/>
            <person name="Fisher S."/>
            <person name="Freeman R.M."/>
            <person name="Gunawardena J."/>
            <person name="Chu W."/>
            <person name="Stover N.A."/>
            <person name="Gregory B.D."/>
            <person name="Nowacki M."/>
            <person name="Derisi J."/>
            <person name="Roy S.W."/>
            <person name="Marshall W.F."/>
            <person name="Sood P."/>
        </authorList>
    </citation>
    <scope>NUCLEOTIDE SEQUENCE [LARGE SCALE GENOMIC DNA]</scope>
    <source>
        <strain evidence="1">WM001</strain>
    </source>
</reference>
<name>A0A1R2AMG7_9CILI</name>